<dbReference type="EMBL" id="JBHFAB010000005">
    <property type="protein sequence ID" value="MFC1416774.1"/>
    <property type="molecule type" value="Genomic_DNA"/>
</dbReference>
<organism evidence="3 4">
    <name type="scientific">Streptacidiphilus cavernicola</name>
    <dbReference type="NCBI Taxonomy" id="3342716"/>
    <lineage>
        <taxon>Bacteria</taxon>
        <taxon>Bacillati</taxon>
        <taxon>Actinomycetota</taxon>
        <taxon>Actinomycetes</taxon>
        <taxon>Kitasatosporales</taxon>
        <taxon>Streptomycetaceae</taxon>
        <taxon>Streptacidiphilus</taxon>
    </lineage>
</organism>
<name>A0ABV6VSP4_9ACTN</name>
<evidence type="ECO:0000313" key="4">
    <source>
        <dbReference type="Proteomes" id="UP001592531"/>
    </source>
</evidence>
<proteinExistence type="predicted"/>
<feature type="region of interest" description="Disordered" evidence="2">
    <location>
        <begin position="1"/>
        <end position="89"/>
    </location>
</feature>
<dbReference type="InterPro" id="IPR010298">
    <property type="entry name" value="YacP-like"/>
</dbReference>
<accession>A0ABV6VSP4</accession>
<feature type="compositionally biased region" description="Low complexity" evidence="2">
    <location>
        <begin position="18"/>
        <end position="50"/>
    </location>
</feature>
<dbReference type="Pfam" id="PF05991">
    <property type="entry name" value="NYN_YacP"/>
    <property type="match status" value="1"/>
</dbReference>
<reference evidence="3 4" key="1">
    <citation type="submission" date="2024-09" db="EMBL/GenBank/DDBJ databases">
        <authorList>
            <person name="Lee S.D."/>
        </authorList>
    </citation>
    <scope>NUCLEOTIDE SEQUENCE [LARGE SCALE GENOMIC DNA]</scope>
    <source>
        <strain evidence="3 4">N8-3</strain>
    </source>
</reference>
<evidence type="ECO:0000256" key="2">
    <source>
        <dbReference type="SAM" id="MobiDB-lite"/>
    </source>
</evidence>
<gene>
    <name evidence="3" type="ORF">ACEZDE_08975</name>
</gene>
<feature type="compositionally biased region" description="Basic and acidic residues" evidence="2">
    <location>
        <begin position="1"/>
        <end position="10"/>
    </location>
</feature>
<dbReference type="PANTHER" id="PTHR34547:SF1">
    <property type="entry name" value="YACP-LIKE NYN DOMAIN PROTEIN"/>
    <property type="match status" value="1"/>
</dbReference>
<keyword evidence="4" id="KW-1185">Reference proteome</keyword>
<feature type="coiled-coil region" evidence="1">
    <location>
        <begin position="206"/>
        <end position="272"/>
    </location>
</feature>
<keyword evidence="1" id="KW-0175">Coiled coil</keyword>
<evidence type="ECO:0000256" key="1">
    <source>
        <dbReference type="SAM" id="Coils"/>
    </source>
</evidence>
<comment type="caution">
    <text evidence="3">The sequence shown here is derived from an EMBL/GenBank/DDBJ whole genome shotgun (WGS) entry which is preliminary data.</text>
</comment>
<dbReference type="PANTHER" id="PTHR34547">
    <property type="entry name" value="YACP-LIKE NYN DOMAIN PROTEIN"/>
    <property type="match status" value="1"/>
</dbReference>
<feature type="compositionally biased region" description="Acidic residues" evidence="2">
    <location>
        <begin position="51"/>
        <end position="73"/>
    </location>
</feature>
<protein>
    <submittedName>
        <fullName evidence="3">NYN domain-containing protein</fullName>
    </submittedName>
</protein>
<evidence type="ECO:0000313" key="3">
    <source>
        <dbReference type="EMBL" id="MFC1416774.1"/>
    </source>
</evidence>
<dbReference type="RefSeq" id="WP_380534295.1">
    <property type="nucleotide sequence ID" value="NZ_JBHFAB010000005.1"/>
</dbReference>
<dbReference type="Proteomes" id="UP001592531">
    <property type="component" value="Unassembled WGS sequence"/>
</dbReference>
<feature type="compositionally biased region" description="Low complexity" evidence="2">
    <location>
        <begin position="74"/>
        <end position="84"/>
    </location>
</feature>
<sequence>MVERDDRPNDAELPFATPADASEAEPAAAPEADASGGEPAAASEAAPADPAEGESADVPEGEPADVSEAEPAADADPAAVGGSAERLGRPLPEGVRRRVVGLAADGLTAVPAGELPHRLRPYAKFTPVQRARRGATAIAAALETEPGFRSRIAERVRLGQPDLVAALESGQVPAAADPQDVAAVAYLLRPPGWSRLVGDAGDEVERAESEGAAAEAARLVEKLQAELAALRETSRTEAERGRAELDEVKKERDSLRRRLRSLEADTKRAEAATRKVGAELEALRSAGATERGAVDSEVRRLKHRVTEAEAALETARRASREGRSAEEMRLRLLLDVVLQGTQGLQRELGLPPLSGSRPADAVEAVLPATASPHDVARRALDADDPALLDQLLALPHTHLLVDGYNVTKSGYPTLPLEKQRARLLNGLSMLAVHSRAEVTCVFDGKDLDAPVPMAPTRGVRVLFSRSGETADELIRRLVRAEPEGRPVVVVSTDREVADGVRKAGARPVPSAMLLKRLIRT</sequence>